<name>A0A1I5SQ89_9BACT</name>
<dbReference type="PANTHER" id="PTHR12544">
    <property type="entry name" value="GLUTAMINASE"/>
    <property type="match status" value="1"/>
</dbReference>
<proteinExistence type="inferred from homology"/>
<feature type="binding site" evidence="6">
    <location>
        <position position="119"/>
    </location>
    <ligand>
        <name>substrate</name>
    </ligand>
</feature>
<gene>
    <name evidence="6" type="primary">glsA</name>
    <name evidence="7" type="ORF">SAMN04515674_105146</name>
</gene>
<dbReference type="Pfam" id="PF04960">
    <property type="entry name" value="Glutaminase"/>
    <property type="match status" value="1"/>
</dbReference>
<dbReference type="EC" id="3.5.1.2" evidence="3 6"/>
<dbReference type="RefSeq" id="WP_229632937.1">
    <property type="nucleotide sequence ID" value="NZ_FOXH01000005.1"/>
</dbReference>
<dbReference type="EMBL" id="FOXH01000005">
    <property type="protein sequence ID" value="SFP72848.1"/>
    <property type="molecule type" value="Genomic_DNA"/>
</dbReference>
<dbReference type="InterPro" id="IPR012338">
    <property type="entry name" value="Beta-lactam/transpept-like"/>
</dbReference>
<dbReference type="SUPFAM" id="SSF56601">
    <property type="entry name" value="beta-lactamase/transpeptidase-like"/>
    <property type="match status" value="1"/>
</dbReference>
<accession>A0A1I5SQ89</accession>
<dbReference type="Gene3D" id="3.40.710.10">
    <property type="entry name" value="DD-peptidase/beta-lactamase superfamily"/>
    <property type="match status" value="1"/>
</dbReference>
<evidence type="ECO:0000256" key="5">
    <source>
        <dbReference type="ARBA" id="ARBA00049534"/>
    </source>
</evidence>
<keyword evidence="4 6" id="KW-0378">Hydrolase</keyword>
<comment type="catalytic activity">
    <reaction evidence="5 6">
        <text>L-glutamine + H2O = L-glutamate + NH4(+)</text>
        <dbReference type="Rhea" id="RHEA:15889"/>
        <dbReference type="ChEBI" id="CHEBI:15377"/>
        <dbReference type="ChEBI" id="CHEBI:28938"/>
        <dbReference type="ChEBI" id="CHEBI:29985"/>
        <dbReference type="ChEBI" id="CHEBI:58359"/>
        <dbReference type="EC" id="3.5.1.2"/>
    </reaction>
</comment>
<dbReference type="GO" id="GO:0006537">
    <property type="term" value="P:glutamate biosynthetic process"/>
    <property type="evidence" value="ECO:0007669"/>
    <property type="project" value="TreeGrafter"/>
</dbReference>
<evidence type="ECO:0000256" key="6">
    <source>
        <dbReference type="HAMAP-Rule" id="MF_00313"/>
    </source>
</evidence>
<dbReference type="AlphaFoldDB" id="A0A1I5SQ89"/>
<feature type="binding site" evidence="6">
    <location>
        <position position="69"/>
    </location>
    <ligand>
        <name>substrate</name>
    </ligand>
</feature>
<comment type="subunit">
    <text evidence="2 6">Homotetramer.</text>
</comment>
<feature type="binding site" evidence="6">
    <location>
        <position position="264"/>
    </location>
    <ligand>
        <name>substrate</name>
    </ligand>
</feature>
<feature type="binding site" evidence="6">
    <location>
        <position position="246"/>
    </location>
    <ligand>
        <name>substrate</name>
    </ligand>
</feature>
<evidence type="ECO:0000313" key="8">
    <source>
        <dbReference type="Proteomes" id="UP000199306"/>
    </source>
</evidence>
<organism evidence="7 8">
    <name type="scientific">Pseudarcicella hirudinis</name>
    <dbReference type="NCBI Taxonomy" id="1079859"/>
    <lineage>
        <taxon>Bacteria</taxon>
        <taxon>Pseudomonadati</taxon>
        <taxon>Bacteroidota</taxon>
        <taxon>Cytophagia</taxon>
        <taxon>Cytophagales</taxon>
        <taxon>Flectobacillaceae</taxon>
        <taxon>Pseudarcicella</taxon>
    </lineage>
</organism>
<reference evidence="7 8" key="1">
    <citation type="submission" date="2016-10" db="EMBL/GenBank/DDBJ databases">
        <authorList>
            <person name="de Groot N.N."/>
        </authorList>
    </citation>
    <scope>NUCLEOTIDE SEQUENCE [LARGE SCALE GENOMIC DNA]</scope>
    <source>
        <strain evidence="8">E92,LMG 26720,CCM 7988</strain>
    </source>
</reference>
<evidence type="ECO:0000256" key="3">
    <source>
        <dbReference type="ARBA" id="ARBA00012918"/>
    </source>
</evidence>
<dbReference type="GO" id="GO:0006543">
    <property type="term" value="P:L-glutamine catabolic process"/>
    <property type="evidence" value="ECO:0007669"/>
    <property type="project" value="TreeGrafter"/>
</dbReference>
<feature type="binding site" evidence="6">
    <location>
        <position position="194"/>
    </location>
    <ligand>
        <name>substrate</name>
    </ligand>
</feature>
<evidence type="ECO:0000256" key="4">
    <source>
        <dbReference type="ARBA" id="ARBA00022801"/>
    </source>
</evidence>
<dbReference type="STRING" id="1079859.SAMN04515674_105146"/>
<feature type="binding site" evidence="6">
    <location>
        <position position="170"/>
    </location>
    <ligand>
        <name>substrate</name>
    </ligand>
</feature>
<dbReference type="FunFam" id="3.40.710.10:FF:000005">
    <property type="entry name" value="Glutaminase"/>
    <property type="match status" value="1"/>
</dbReference>
<evidence type="ECO:0000313" key="7">
    <source>
        <dbReference type="EMBL" id="SFP72848.1"/>
    </source>
</evidence>
<sequence length="310" mass="34232">MCLLEQINYQLILSDIYEEIANIDYEGNVANYIPQLAKVNPEKFGIHLCCLNEGNYAMGDSNEKFSIQSISKVLSLTLAFSMMGDKLWERVGVEPSGNPFNSLIQLETENGIPRNPLINSGALVISDILVSNLVNPKADYLSFIRKISGSDEIQYNTAVANSEKETGFRNTALINFMKSFGNIKNDPETVLDFYFHLCSIEMTCKELARTFLLFANHGTLTGTGECIVSRSQSKRVNAIMQTCGFYDEAGEFSFKVGLPGKSGVGGGIVAIHPDKYSIAVWSPKLNKKGNSTKGMKTLELLTTRTELSIF</sequence>
<comment type="similarity">
    <text evidence="1 6">Belongs to the glutaminase family.</text>
</comment>
<keyword evidence="8" id="KW-1185">Reference proteome</keyword>
<protein>
    <recommendedName>
        <fullName evidence="3 6">Glutaminase</fullName>
        <ecNumber evidence="3 6">3.5.1.2</ecNumber>
    </recommendedName>
</protein>
<feature type="binding site" evidence="6">
    <location>
        <position position="163"/>
    </location>
    <ligand>
        <name>substrate</name>
    </ligand>
</feature>
<dbReference type="GO" id="GO:0004359">
    <property type="term" value="F:glutaminase activity"/>
    <property type="evidence" value="ECO:0007669"/>
    <property type="project" value="UniProtKB-UniRule"/>
</dbReference>
<dbReference type="Proteomes" id="UP000199306">
    <property type="component" value="Unassembled WGS sequence"/>
</dbReference>
<evidence type="ECO:0000256" key="2">
    <source>
        <dbReference type="ARBA" id="ARBA00011881"/>
    </source>
</evidence>
<dbReference type="NCBIfam" id="NF002133">
    <property type="entry name" value="PRK00971.1-2"/>
    <property type="match status" value="1"/>
</dbReference>
<dbReference type="NCBIfam" id="NF002132">
    <property type="entry name" value="PRK00971.1-1"/>
    <property type="match status" value="1"/>
</dbReference>
<dbReference type="HAMAP" id="MF_00313">
    <property type="entry name" value="Glutaminase"/>
    <property type="match status" value="1"/>
</dbReference>
<evidence type="ECO:0000256" key="1">
    <source>
        <dbReference type="ARBA" id="ARBA00011076"/>
    </source>
</evidence>
<dbReference type="InterPro" id="IPR015868">
    <property type="entry name" value="Glutaminase"/>
</dbReference>
<keyword evidence="6" id="KW-0007">Acetylation</keyword>
<dbReference type="PANTHER" id="PTHR12544:SF29">
    <property type="entry name" value="GLUTAMINASE"/>
    <property type="match status" value="1"/>
</dbReference>
<dbReference type="NCBIfam" id="TIGR03814">
    <property type="entry name" value="Gln_ase"/>
    <property type="match status" value="1"/>
</dbReference>